<organism evidence="2 3">
    <name type="scientific">Pristionchus mayeri</name>
    <dbReference type="NCBI Taxonomy" id="1317129"/>
    <lineage>
        <taxon>Eukaryota</taxon>
        <taxon>Metazoa</taxon>
        <taxon>Ecdysozoa</taxon>
        <taxon>Nematoda</taxon>
        <taxon>Chromadorea</taxon>
        <taxon>Rhabditida</taxon>
        <taxon>Rhabditina</taxon>
        <taxon>Diplogasteromorpha</taxon>
        <taxon>Diplogasteroidea</taxon>
        <taxon>Neodiplogasteridae</taxon>
        <taxon>Pristionchus</taxon>
    </lineage>
</organism>
<dbReference type="EMBL" id="BTRK01000001">
    <property type="protein sequence ID" value="GMR33559.1"/>
    <property type="molecule type" value="Genomic_DNA"/>
</dbReference>
<evidence type="ECO:0000313" key="3">
    <source>
        <dbReference type="Proteomes" id="UP001328107"/>
    </source>
</evidence>
<dbReference type="AlphaFoldDB" id="A0AAN5C981"/>
<evidence type="ECO:0000313" key="2">
    <source>
        <dbReference type="EMBL" id="GMR33559.1"/>
    </source>
</evidence>
<dbReference type="Proteomes" id="UP001328107">
    <property type="component" value="Unassembled WGS sequence"/>
</dbReference>
<dbReference type="PANTHER" id="PTHR47533:SF4">
    <property type="entry name" value="AB HYDROLASE-1 DOMAIN-CONTAINING PROTEIN"/>
    <property type="match status" value="1"/>
</dbReference>
<keyword evidence="1" id="KW-0812">Transmembrane</keyword>
<sequence length="171" mass="19847">LLLIVAYILLSTAEYLLSRRETTVPLLLIARQIISILFLLSLTMVVFHHAAGFRGDMFIVRPSKPTSLEDLLEDVQMGSRTLLVEVKDILPPKVEEKLKEKRVGVEFIPKNQRALERLCDDHSTAAILNTNNILELGEVRPDCELVRYLYFLYYYAIMFSIRRVQRIFHKI</sequence>
<reference evidence="3" key="1">
    <citation type="submission" date="2022-10" db="EMBL/GenBank/DDBJ databases">
        <title>Genome assembly of Pristionchus species.</title>
        <authorList>
            <person name="Yoshida K."/>
            <person name="Sommer R.J."/>
        </authorList>
    </citation>
    <scope>NUCLEOTIDE SEQUENCE [LARGE SCALE GENOMIC DNA]</scope>
    <source>
        <strain evidence="3">RS5460</strain>
    </source>
</reference>
<protein>
    <submittedName>
        <fullName evidence="2">Uncharacterized protein</fullName>
    </submittedName>
</protein>
<proteinExistence type="predicted"/>
<evidence type="ECO:0000256" key="1">
    <source>
        <dbReference type="SAM" id="Phobius"/>
    </source>
</evidence>
<keyword evidence="1" id="KW-1133">Transmembrane helix</keyword>
<feature type="non-terminal residue" evidence="2">
    <location>
        <position position="171"/>
    </location>
</feature>
<dbReference type="PANTHER" id="PTHR47533">
    <property type="entry name" value="PROTEIN CBG21859"/>
    <property type="match status" value="1"/>
</dbReference>
<feature type="transmembrane region" description="Helical" evidence="1">
    <location>
        <begin position="28"/>
        <end position="47"/>
    </location>
</feature>
<accession>A0AAN5C981</accession>
<name>A0AAN5C981_9BILA</name>
<gene>
    <name evidence="2" type="ORF">PMAYCL1PPCAC_03754</name>
</gene>
<keyword evidence="3" id="KW-1185">Reference proteome</keyword>
<keyword evidence="1" id="KW-0472">Membrane</keyword>
<comment type="caution">
    <text evidence="2">The sequence shown here is derived from an EMBL/GenBank/DDBJ whole genome shotgun (WGS) entry which is preliminary data.</text>
</comment>
<feature type="non-terminal residue" evidence="2">
    <location>
        <position position="1"/>
    </location>
</feature>